<dbReference type="KEGG" id="tad:TRIADDRAFT_20514"/>
<dbReference type="InterPro" id="IPR000182">
    <property type="entry name" value="GNAT_dom"/>
</dbReference>
<dbReference type="RefSeq" id="XP_002109700.1">
    <property type="nucleotide sequence ID" value="XM_002109664.1"/>
</dbReference>
<dbReference type="Pfam" id="PF13302">
    <property type="entry name" value="Acetyltransf_3"/>
    <property type="match status" value="1"/>
</dbReference>
<accession>B3RMK6</accession>
<organism evidence="6 7">
    <name type="scientific">Trichoplax adhaerens</name>
    <name type="common">Trichoplax reptans</name>
    <dbReference type="NCBI Taxonomy" id="10228"/>
    <lineage>
        <taxon>Eukaryota</taxon>
        <taxon>Metazoa</taxon>
        <taxon>Placozoa</taxon>
        <taxon>Uniplacotomia</taxon>
        <taxon>Trichoplacea</taxon>
        <taxon>Trichoplacidae</taxon>
        <taxon>Trichoplax</taxon>
    </lineage>
</organism>
<evidence type="ECO:0000256" key="2">
    <source>
        <dbReference type="ARBA" id="ARBA00022679"/>
    </source>
</evidence>
<dbReference type="eggNOG" id="KOG4135">
    <property type="taxonomic scope" value="Eukaryota"/>
</dbReference>
<protein>
    <recommendedName>
        <fullName evidence="4">N-acetyltransferase 9-like protein</fullName>
    </recommendedName>
</protein>
<dbReference type="OMA" id="WHVPRYH"/>
<evidence type="ECO:0000256" key="1">
    <source>
        <dbReference type="ARBA" id="ARBA00009342"/>
    </source>
</evidence>
<feature type="domain" description="N-acetyltransferase" evidence="5">
    <location>
        <begin position="34"/>
        <end position="178"/>
    </location>
</feature>
<dbReference type="HOGENOM" id="CLU_073102_1_1_1"/>
<evidence type="ECO:0000256" key="4">
    <source>
        <dbReference type="ARBA" id="ARBA00069551"/>
    </source>
</evidence>
<dbReference type="EMBL" id="DS985242">
    <property type="protein sequence ID" value="EDV27866.1"/>
    <property type="molecule type" value="Genomic_DNA"/>
</dbReference>
<dbReference type="PROSITE" id="PS51186">
    <property type="entry name" value="GNAT"/>
    <property type="match status" value="1"/>
</dbReference>
<evidence type="ECO:0000313" key="6">
    <source>
        <dbReference type="EMBL" id="EDV27866.1"/>
    </source>
</evidence>
<dbReference type="PhylomeDB" id="B3RMK6"/>
<gene>
    <name evidence="6" type="ORF">TRIADDRAFT_20514</name>
</gene>
<evidence type="ECO:0000313" key="7">
    <source>
        <dbReference type="Proteomes" id="UP000009022"/>
    </source>
</evidence>
<sequence length="200" mass="23298">MRINCKTLIEGRNIGLVPYCPHHVLQYHQWMQSAELRAQTASEPLTLSQEYQMQQSWQQDEDKCTFIILARKYWNGIKDAEIESMIGDVNLFFNNPNDPHTAEIEIMIAKSEYRRKGFGSEALQAMMIYGITQLNTEKFVAKIGMDNTPSICLFNKLGFQQIDVSKVFEEVTLQFDTTHENVERLNKATCHLKTKEYHRE</sequence>
<dbReference type="PANTHER" id="PTHR13256:SF16">
    <property type="entry name" value="ALPHA_BETA-TUBULIN-N-ACETYLTRANSFERASE 9"/>
    <property type="match status" value="1"/>
</dbReference>
<dbReference type="OrthoDB" id="5043642at2759"/>
<name>B3RMK6_TRIAD</name>
<dbReference type="SUPFAM" id="SSF55729">
    <property type="entry name" value="Acyl-CoA N-acyltransferases (Nat)"/>
    <property type="match status" value="1"/>
</dbReference>
<evidence type="ECO:0000256" key="3">
    <source>
        <dbReference type="ARBA" id="ARBA00023315"/>
    </source>
</evidence>
<dbReference type="CTD" id="6751427"/>
<evidence type="ECO:0000259" key="5">
    <source>
        <dbReference type="PROSITE" id="PS51186"/>
    </source>
</evidence>
<dbReference type="PANTHER" id="PTHR13256">
    <property type="entry name" value="N-ACETYLTRANSFERASE 9"/>
    <property type="match status" value="1"/>
</dbReference>
<reference evidence="6 7" key="1">
    <citation type="journal article" date="2008" name="Nature">
        <title>The Trichoplax genome and the nature of placozoans.</title>
        <authorList>
            <person name="Srivastava M."/>
            <person name="Begovic E."/>
            <person name="Chapman J."/>
            <person name="Putnam N.H."/>
            <person name="Hellsten U."/>
            <person name="Kawashima T."/>
            <person name="Kuo A."/>
            <person name="Mitros T."/>
            <person name="Salamov A."/>
            <person name="Carpenter M.L."/>
            <person name="Signorovitch A.Y."/>
            <person name="Moreno M.A."/>
            <person name="Kamm K."/>
            <person name="Grimwood J."/>
            <person name="Schmutz J."/>
            <person name="Shapiro H."/>
            <person name="Grigoriev I.V."/>
            <person name="Buss L.W."/>
            <person name="Schierwater B."/>
            <person name="Dellaporta S.L."/>
            <person name="Rokhsar D.S."/>
        </authorList>
    </citation>
    <scope>NUCLEOTIDE SEQUENCE [LARGE SCALE GENOMIC DNA]</scope>
    <source>
        <strain evidence="6 7">Grell-BS-1999</strain>
    </source>
</reference>
<dbReference type="InterPro" id="IPR039135">
    <property type="entry name" value="NAT9-like"/>
</dbReference>
<dbReference type="AlphaFoldDB" id="B3RMK6"/>
<dbReference type="GeneID" id="6751427"/>
<dbReference type="STRING" id="10228.B3RMK6"/>
<dbReference type="GO" id="GO:0008080">
    <property type="term" value="F:N-acetyltransferase activity"/>
    <property type="evidence" value="ECO:0007669"/>
    <property type="project" value="InterPro"/>
</dbReference>
<keyword evidence="2" id="KW-0808">Transferase</keyword>
<dbReference type="InParanoid" id="B3RMK6"/>
<proteinExistence type="inferred from homology"/>
<keyword evidence="7" id="KW-1185">Reference proteome</keyword>
<dbReference type="Proteomes" id="UP000009022">
    <property type="component" value="Unassembled WGS sequence"/>
</dbReference>
<comment type="similarity">
    <text evidence="1">Belongs to the acetyltransferase family. GNAT subfamily.</text>
</comment>
<dbReference type="FunFam" id="3.40.630.30:FF:000248">
    <property type="entry name" value="N-acetyltransferase 9-like protein"/>
    <property type="match status" value="1"/>
</dbReference>
<dbReference type="InterPro" id="IPR016181">
    <property type="entry name" value="Acyl_CoA_acyltransferase"/>
</dbReference>
<keyword evidence="3" id="KW-0012">Acyltransferase</keyword>
<dbReference type="Gene3D" id="3.40.630.30">
    <property type="match status" value="1"/>
</dbReference>